<comment type="caution">
    <text evidence="10">The sequence shown here is derived from an EMBL/GenBank/DDBJ whole genome shotgun (WGS) entry which is preliminary data.</text>
</comment>
<dbReference type="InterPro" id="IPR046953">
    <property type="entry name" value="Spore_GerAC-like_C"/>
</dbReference>
<dbReference type="Gene3D" id="3.30.300.210">
    <property type="entry name" value="Nutrient germinant receptor protein C, domain 3"/>
    <property type="match status" value="1"/>
</dbReference>
<dbReference type="InterPro" id="IPR008844">
    <property type="entry name" value="Spore_GerAC-like"/>
</dbReference>
<accession>A0A1S2LS87</accession>
<evidence type="ECO:0000256" key="6">
    <source>
        <dbReference type="ARBA" id="ARBA00023139"/>
    </source>
</evidence>
<evidence type="ECO:0000259" key="9">
    <source>
        <dbReference type="Pfam" id="PF25198"/>
    </source>
</evidence>
<keyword evidence="3" id="KW-0309">Germination</keyword>
<keyword evidence="4" id="KW-0732">Signal</keyword>
<dbReference type="NCBIfam" id="TIGR02887">
    <property type="entry name" value="spore_ger_x_C"/>
    <property type="match status" value="1"/>
</dbReference>
<evidence type="ECO:0000256" key="1">
    <source>
        <dbReference type="ARBA" id="ARBA00004635"/>
    </source>
</evidence>
<dbReference type="GO" id="GO:0016020">
    <property type="term" value="C:membrane"/>
    <property type="evidence" value="ECO:0007669"/>
    <property type="project" value="UniProtKB-SubCell"/>
</dbReference>
<evidence type="ECO:0000256" key="5">
    <source>
        <dbReference type="ARBA" id="ARBA00023136"/>
    </source>
</evidence>
<feature type="domain" description="Spore germination protein N-terminal" evidence="9">
    <location>
        <begin position="22"/>
        <end position="195"/>
    </location>
</feature>
<evidence type="ECO:0000259" key="8">
    <source>
        <dbReference type="Pfam" id="PF05504"/>
    </source>
</evidence>
<gene>
    <name evidence="10" type="ORF">BKP35_07020</name>
</gene>
<reference evidence="10 11" key="1">
    <citation type="submission" date="2016-10" db="EMBL/GenBank/DDBJ databases">
        <title>Draft genome sequences of four alkaliphilic bacteria belonging to the Anaerobacillus genus.</title>
        <authorList>
            <person name="Bassil N.M."/>
            <person name="Lloyd J.R."/>
        </authorList>
    </citation>
    <scope>NUCLEOTIDE SEQUENCE [LARGE SCALE GENOMIC DNA]</scope>
    <source>
        <strain evidence="10 11">DSM 15340</strain>
    </source>
</reference>
<feature type="domain" description="Spore germination GerAC-like C-terminal" evidence="8">
    <location>
        <begin position="223"/>
        <end position="386"/>
    </location>
</feature>
<dbReference type="PROSITE" id="PS51257">
    <property type="entry name" value="PROKAR_LIPOPROTEIN"/>
    <property type="match status" value="1"/>
</dbReference>
<evidence type="ECO:0000256" key="2">
    <source>
        <dbReference type="ARBA" id="ARBA00007886"/>
    </source>
</evidence>
<comment type="similarity">
    <text evidence="2">Belongs to the GerABKC lipoprotein family.</text>
</comment>
<evidence type="ECO:0000313" key="11">
    <source>
        <dbReference type="Proteomes" id="UP000180098"/>
    </source>
</evidence>
<dbReference type="RefSeq" id="WP_071312667.1">
    <property type="nucleotide sequence ID" value="NZ_MLQQ01000009.1"/>
</dbReference>
<sequence>MKKSISIAILLLIMIFSVGCWNQRELNDLAIAMAVGFDDVNDNEIELSIQVVQPEEITDPSYFTPVTVYSEIAPTIFEGFRKMTTESPRKIYLPHFRIAVISEQLARKGINDILDMLIRDHELRSDFYILIARDGYTAKDIISIMTKLERIPANKIFSSLKVSDAAWAPTTAVLLDELLIGLATDGQEVALTGITIAGGEKEKAKTKKNVERMDRIATISTKGISVFKDDKLVGWLNEDESKGYSYIMDEVQSTIGRINCPNGGELVVEIMSAEADKTANIKNGKPQIEISITLNVNIGEVACIIDLTDEETIQQLEKNMEEQLEKIVKSTVHAAQHKFNSDFLGFGNLIYKNQPKQWEKLKDNWDEEFPKLSVKYNMKGTINLTGTMEQSFFNKIKEE</sequence>
<evidence type="ECO:0000313" key="10">
    <source>
        <dbReference type="EMBL" id="OIJ14245.1"/>
    </source>
</evidence>
<protein>
    <submittedName>
        <fullName evidence="10">Uncharacterized protein</fullName>
    </submittedName>
</protein>
<keyword evidence="5" id="KW-0472">Membrane</keyword>
<dbReference type="EMBL" id="MLQQ01000009">
    <property type="protein sequence ID" value="OIJ14245.1"/>
    <property type="molecule type" value="Genomic_DNA"/>
</dbReference>
<dbReference type="InterPro" id="IPR057336">
    <property type="entry name" value="GerAC_N"/>
</dbReference>
<dbReference type="InterPro" id="IPR038501">
    <property type="entry name" value="Spore_GerAC_C_sf"/>
</dbReference>
<dbReference type="AlphaFoldDB" id="A0A1S2LS87"/>
<dbReference type="Proteomes" id="UP000180098">
    <property type="component" value="Unassembled WGS sequence"/>
</dbReference>
<evidence type="ECO:0000256" key="4">
    <source>
        <dbReference type="ARBA" id="ARBA00022729"/>
    </source>
</evidence>
<proteinExistence type="inferred from homology"/>
<dbReference type="GO" id="GO:0009847">
    <property type="term" value="P:spore germination"/>
    <property type="evidence" value="ECO:0007669"/>
    <property type="project" value="InterPro"/>
</dbReference>
<dbReference type="PANTHER" id="PTHR35789">
    <property type="entry name" value="SPORE GERMINATION PROTEIN B3"/>
    <property type="match status" value="1"/>
</dbReference>
<keyword evidence="6" id="KW-0564">Palmitate</keyword>
<name>A0A1S2LS87_9BACI</name>
<dbReference type="PANTHER" id="PTHR35789:SF1">
    <property type="entry name" value="SPORE GERMINATION PROTEIN B3"/>
    <property type="match status" value="1"/>
</dbReference>
<evidence type="ECO:0000256" key="3">
    <source>
        <dbReference type="ARBA" id="ARBA00022544"/>
    </source>
</evidence>
<keyword evidence="7" id="KW-0449">Lipoprotein</keyword>
<keyword evidence="11" id="KW-1185">Reference proteome</keyword>
<dbReference type="OrthoDB" id="9816067at2"/>
<dbReference type="Pfam" id="PF05504">
    <property type="entry name" value="Spore_GerAC"/>
    <property type="match status" value="1"/>
</dbReference>
<dbReference type="Pfam" id="PF25198">
    <property type="entry name" value="Spore_GerAC_N"/>
    <property type="match status" value="1"/>
</dbReference>
<organism evidence="10 11">
    <name type="scientific">Anaerobacillus arseniciselenatis</name>
    <dbReference type="NCBI Taxonomy" id="85682"/>
    <lineage>
        <taxon>Bacteria</taxon>
        <taxon>Bacillati</taxon>
        <taxon>Bacillota</taxon>
        <taxon>Bacilli</taxon>
        <taxon>Bacillales</taxon>
        <taxon>Bacillaceae</taxon>
        <taxon>Anaerobacillus</taxon>
    </lineage>
</organism>
<comment type="subcellular location">
    <subcellularLocation>
        <location evidence="1">Membrane</location>
        <topology evidence="1">Lipid-anchor</topology>
    </subcellularLocation>
</comment>
<evidence type="ECO:0000256" key="7">
    <source>
        <dbReference type="ARBA" id="ARBA00023288"/>
    </source>
</evidence>